<evidence type="ECO:0000256" key="6">
    <source>
        <dbReference type="ARBA" id="ARBA00022840"/>
    </source>
</evidence>
<proteinExistence type="inferred from homology"/>
<comment type="catalytic activity">
    <reaction evidence="9 10">
        <text>N(6)-carboxybiotinyl-L-lysyl-[protein] + acetyl-CoA = N(6)-biotinyl-L-lysyl-[protein] + malonyl-CoA</text>
        <dbReference type="Rhea" id="RHEA:54728"/>
        <dbReference type="Rhea" id="RHEA-COMP:10505"/>
        <dbReference type="Rhea" id="RHEA-COMP:10506"/>
        <dbReference type="ChEBI" id="CHEBI:57288"/>
        <dbReference type="ChEBI" id="CHEBI:57384"/>
        <dbReference type="ChEBI" id="CHEBI:83144"/>
        <dbReference type="ChEBI" id="CHEBI:83145"/>
        <dbReference type="EC" id="2.1.3.15"/>
    </reaction>
</comment>
<dbReference type="SUPFAM" id="SSF52096">
    <property type="entry name" value="ClpP/crotonase"/>
    <property type="match status" value="1"/>
</dbReference>
<keyword evidence="8 10" id="KW-0275">Fatty acid biosynthesis</keyword>
<dbReference type="EC" id="2.1.3.15" evidence="10"/>
<comment type="subunit">
    <text evidence="10">Acetyl-CoA carboxylase is a heterohexamer composed of biotin carboxyl carrier protein (AccB), biotin carboxylase (AccC) and two subunits each of ACCase subunit alpha (AccA) and ACCase subunit beta (AccD).</text>
</comment>
<evidence type="ECO:0000256" key="9">
    <source>
        <dbReference type="ARBA" id="ARBA00049152"/>
    </source>
</evidence>
<dbReference type="GO" id="GO:0006633">
    <property type="term" value="P:fatty acid biosynthetic process"/>
    <property type="evidence" value="ECO:0007669"/>
    <property type="project" value="UniProtKB-KW"/>
</dbReference>
<keyword evidence="3 10" id="KW-0808">Transferase</keyword>
<evidence type="ECO:0000256" key="5">
    <source>
        <dbReference type="ARBA" id="ARBA00022832"/>
    </source>
</evidence>
<evidence type="ECO:0000256" key="10">
    <source>
        <dbReference type="HAMAP-Rule" id="MF_00823"/>
    </source>
</evidence>
<dbReference type="PANTHER" id="PTHR42853">
    <property type="entry name" value="ACETYL-COENZYME A CARBOXYLASE CARBOXYL TRANSFERASE SUBUNIT ALPHA"/>
    <property type="match status" value="1"/>
</dbReference>
<comment type="subcellular location">
    <subcellularLocation>
        <location evidence="10">Cytoplasm</location>
    </subcellularLocation>
</comment>
<organism evidence="12 13">
    <name type="scientific">Vagococcus humatus</name>
    <dbReference type="NCBI Taxonomy" id="1889241"/>
    <lineage>
        <taxon>Bacteria</taxon>
        <taxon>Bacillati</taxon>
        <taxon>Bacillota</taxon>
        <taxon>Bacilli</taxon>
        <taxon>Lactobacillales</taxon>
        <taxon>Enterococcaceae</taxon>
        <taxon>Vagococcus</taxon>
    </lineage>
</organism>
<dbReference type="AlphaFoldDB" id="A0A3R9YXZ1"/>
<keyword evidence="4 10" id="KW-0547">Nucleotide-binding</keyword>
<keyword evidence="7 10" id="KW-0443">Lipid metabolism</keyword>
<dbReference type="GO" id="GO:0005524">
    <property type="term" value="F:ATP binding"/>
    <property type="evidence" value="ECO:0007669"/>
    <property type="project" value="UniProtKB-KW"/>
</dbReference>
<evidence type="ECO:0000256" key="3">
    <source>
        <dbReference type="ARBA" id="ARBA00022679"/>
    </source>
</evidence>
<dbReference type="GO" id="GO:0009317">
    <property type="term" value="C:acetyl-CoA carboxylase complex"/>
    <property type="evidence" value="ECO:0007669"/>
    <property type="project" value="InterPro"/>
</dbReference>
<evidence type="ECO:0000313" key="12">
    <source>
        <dbReference type="EMBL" id="RST90030.1"/>
    </source>
</evidence>
<dbReference type="Proteomes" id="UP000277864">
    <property type="component" value="Unassembled WGS sequence"/>
</dbReference>
<evidence type="ECO:0000313" key="13">
    <source>
        <dbReference type="Proteomes" id="UP000277864"/>
    </source>
</evidence>
<dbReference type="GO" id="GO:2001295">
    <property type="term" value="P:malonyl-CoA biosynthetic process"/>
    <property type="evidence" value="ECO:0007669"/>
    <property type="project" value="UniProtKB-UniRule"/>
</dbReference>
<dbReference type="OrthoDB" id="9808023at2"/>
<evidence type="ECO:0000256" key="2">
    <source>
        <dbReference type="ARBA" id="ARBA00022516"/>
    </source>
</evidence>
<keyword evidence="13" id="KW-1185">Reference proteome</keyword>
<dbReference type="Pfam" id="PF03255">
    <property type="entry name" value="ACCA"/>
    <property type="match status" value="1"/>
</dbReference>
<gene>
    <name evidence="10" type="primary">accA</name>
    <name evidence="12" type="ORF">C7P63_02835</name>
</gene>
<evidence type="ECO:0000256" key="4">
    <source>
        <dbReference type="ARBA" id="ARBA00022741"/>
    </source>
</evidence>
<evidence type="ECO:0000259" key="11">
    <source>
        <dbReference type="PROSITE" id="PS50989"/>
    </source>
</evidence>
<evidence type="ECO:0000256" key="8">
    <source>
        <dbReference type="ARBA" id="ARBA00023160"/>
    </source>
</evidence>
<evidence type="ECO:0000256" key="1">
    <source>
        <dbReference type="ARBA" id="ARBA00004956"/>
    </source>
</evidence>
<accession>A0A3R9YXZ1</accession>
<dbReference type="NCBIfam" id="TIGR00513">
    <property type="entry name" value="accA"/>
    <property type="match status" value="1"/>
</dbReference>
<dbReference type="NCBIfam" id="NF004344">
    <property type="entry name" value="PRK05724.1"/>
    <property type="match status" value="1"/>
</dbReference>
<comment type="caution">
    <text evidence="12">The sequence shown here is derived from an EMBL/GenBank/DDBJ whole genome shotgun (WGS) entry which is preliminary data.</text>
</comment>
<keyword evidence="12" id="KW-0436">Ligase</keyword>
<name>A0A3R9YXZ1_9ENTE</name>
<dbReference type="PROSITE" id="PS50989">
    <property type="entry name" value="COA_CT_CTER"/>
    <property type="match status" value="1"/>
</dbReference>
<dbReference type="InterPro" id="IPR001095">
    <property type="entry name" value="Acetyl_CoA_COase_a_su"/>
</dbReference>
<comment type="pathway">
    <text evidence="1 10">Lipid metabolism; malonyl-CoA biosynthesis; malonyl-CoA from acetyl-CoA: step 1/1.</text>
</comment>
<protein>
    <recommendedName>
        <fullName evidence="10">Acetyl-coenzyme A carboxylase carboxyl transferase subunit alpha</fullName>
        <shortName evidence="10">ACCase subunit alpha</shortName>
        <shortName evidence="10">Acetyl-CoA carboxylase carboxyltransferase subunit alpha</shortName>
        <ecNumber evidence="10">2.1.3.15</ecNumber>
    </recommendedName>
</protein>
<dbReference type="PRINTS" id="PR01069">
    <property type="entry name" value="ACCCTRFRASEA"/>
</dbReference>
<dbReference type="GO" id="GO:0016743">
    <property type="term" value="F:carboxyl- or carbamoyltransferase activity"/>
    <property type="evidence" value="ECO:0007669"/>
    <property type="project" value="UniProtKB-UniRule"/>
</dbReference>
<dbReference type="HAMAP" id="MF_00823">
    <property type="entry name" value="AcetylCoA_CT_alpha"/>
    <property type="match status" value="1"/>
</dbReference>
<dbReference type="InterPro" id="IPR011763">
    <property type="entry name" value="COA_CT_C"/>
</dbReference>
<dbReference type="GO" id="GO:0003989">
    <property type="term" value="F:acetyl-CoA carboxylase activity"/>
    <property type="evidence" value="ECO:0007669"/>
    <property type="project" value="InterPro"/>
</dbReference>
<dbReference type="InterPro" id="IPR029045">
    <property type="entry name" value="ClpP/crotonase-like_dom_sf"/>
</dbReference>
<dbReference type="PANTHER" id="PTHR42853:SF3">
    <property type="entry name" value="ACETYL-COENZYME A CARBOXYLASE CARBOXYL TRANSFERASE SUBUNIT ALPHA, CHLOROPLASTIC"/>
    <property type="match status" value="1"/>
</dbReference>
<keyword evidence="10" id="KW-0963">Cytoplasm</keyword>
<comment type="similarity">
    <text evidence="10">Belongs to the AccA family.</text>
</comment>
<dbReference type="Gene3D" id="3.90.226.10">
    <property type="entry name" value="2-enoyl-CoA Hydratase, Chain A, domain 1"/>
    <property type="match status" value="1"/>
</dbReference>
<feature type="domain" description="CoA carboxyltransferase C-terminal" evidence="11">
    <location>
        <begin position="1"/>
        <end position="243"/>
    </location>
</feature>
<keyword evidence="5 10" id="KW-0276">Fatty acid metabolism</keyword>
<dbReference type="RefSeq" id="WP_125942646.1">
    <property type="nucleotide sequence ID" value="NZ_PXZH01000001.1"/>
</dbReference>
<reference evidence="12 13" key="1">
    <citation type="submission" date="2018-03" db="EMBL/GenBank/DDBJ databases">
        <authorList>
            <person name="Gulvik C.A."/>
        </authorList>
    </citation>
    <scope>NUCLEOTIDE SEQUENCE [LARGE SCALE GENOMIC DNA]</scope>
    <source>
        <strain evidence="12 13">JCM 31581</strain>
    </source>
</reference>
<sequence length="263" mass="29738">MTETLSAQEIVALARHPQRVTPLEYLETLFDEFIECHGDRYYGDDQAVVGGIGFFQGQPVTVIAIQKGRNLEENITRNFGCPHPEGYRKALRLMKQAEKFHRPVILFVNTPGAFCGIEAEERGEGEAIARNLREMSQLKTPIISIFTGEGGSGGALALGVADRVWMLEYSIYSILSPEGFASILWKDSTRAGEAAEVMKLTAKELAKFQIVEEVIPESKNGRRLSQLAINHQLTRLLKKHLKELQELDTQDLLKQRYERFRKF</sequence>
<evidence type="ECO:0000256" key="7">
    <source>
        <dbReference type="ARBA" id="ARBA00023098"/>
    </source>
</evidence>
<keyword evidence="2 10" id="KW-0444">Lipid biosynthesis</keyword>
<keyword evidence="6 10" id="KW-0067">ATP-binding</keyword>
<dbReference type="UniPathway" id="UPA00655">
    <property type="reaction ID" value="UER00711"/>
</dbReference>
<dbReference type="EMBL" id="PXZH01000001">
    <property type="protein sequence ID" value="RST90030.1"/>
    <property type="molecule type" value="Genomic_DNA"/>
</dbReference>
<comment type="function">
    <text evidence="10">Component of the acetyl coenzyme A carboxylase (ACC) complex. First, biotin carboxylase catalyzes the carboxylation of biotin on its carrier protein (BCCP) and then the CO(2) group is transferred by the carboxyltransferase to acetyl-CoA to form malonyl-CoA.</text>
</comment>
<dbReference type="NCBIfam" id="NF041504">
    <property type="entry name" value="AccA_sub"/>
    <property type="match status" value="1"/>
</dbReference>